<proteinExistence type="predicted"/>
<dbReference type="Proteomes" id="UP000006843">
    <property type="component" value="Chromosome I"/>
</dbReference>
<reference evidence="1 2" key="1">
    <citation type="journal article" date="2005" name="Genome Res.">
        <title>Coping with cold: the genome of the versatile marine Antarctica bacterium Pseudoalteromonas haloplanktis TAC125.</title>
        <authorList>
            <person name="Medigue C."/>
            <person name="Krin E."/>
            <person name="Pascal G."/>
            <person name="Barbe V."/>
            <person name="Bernsel A."/>
            <person name="Bertin P."/>
            <person name="Cheung F."/>
            <person name="Cruveiller S."/>
            <person name="Damico S."/>
            <person name="Duilio A."/>
            <person name="Fang G."/>
            <person name="Feller G."/>
            <person name="Mangenot S."/>
            <person name="Marino G."/>
            <person name="Nilsson J."/>
            <person name="Parilli E."/>
            <person name="Rocha E."/>
            <person name="Rouy Z."/>
            <person name="Sekowska A."/>
            <person name="Tutino M.L."/>
            <person name="Vallenet D."/>
            <person name="von Heijne G."/>
            <person name="Danchin A."/>
        </authorList>
    </citation>
    <scope>NUCLEOTIDE SEQUENCE [LARGE SCALE GENOMIC DNA]</scope>
    <source>
        <strain evidence="2">TAC 125</strain>
    </source>
</reference>
<keyword evidence="2" id="KW-1185">Reference proteome</keyword>
<protein>
    <submittedName>
        <fullName evidence="1">Orphan protein</fullName>
    </submittedName>
</protein>
<dbReference type="KEGG" id="pha:PSHAa2112"/>
<evidence type="ECO:0000313" key="2">
    <source>
        <dbReference type="Proteomes" id="UP000006843"/>
    </source>
</evidence>
<dbReference type="AlphaFoldDB" id="Q3IEL6"/>
<gene>
    <name evidence="1" type="ordered locus">PSHAa2112</name>
</gene>
<dbReference type="EMBL" id="CR954246">
    <property type="protein sequence ID" value="CAI87168.1"/>
    <property type="molecule type" value="Genomic_DNA"/>
</dbReference>
<name>Q3IEL6_PSET1</name>
<accession>Q3IEL6</accession>
<organism evidence="1 2">
    <name type="scientific">Pseudoalteromonas translucida (strain TAC 125)</name>
    <dbReference type="NCBI Taxonomy" id="326442"/>
    <lineage>
        <taxon>Bacteria</taxon>
        <taxon>Pseudomonadati</taxon>
        <taxon>Pseudomonadota</taxon>
        <taxon>Gammaproteobacteria</taxon>
        <taxon>Alteromonadales</taxon>
        <taxon>Pseudoalteromonadaceae</taxon>
        <taxon>Pseudoalteromonas</taxon>
    </lineage>
</organism>
<sequence length="45" mass="5474">MLKKVRSLKYWQLPQFIGTSIYITTLSEDTFPILARKRPYFMDLY</sequence>
<evidence type="ECO:0000313" key="1">
    <source>
        <dbReference type="EMBL" id="CAI87168.1"/>
    </source>
</evidence>
<dbReference type="HOGENOM" id="CLU_3204139_0_0_6"/>